<evidence type="ECO:0000256" key="5">
    <source>
        <dbReference type="ARBA" id="ARBA00023306"/>
    </source>
</evidence>
<keyword evidence="4" id="KW-0498">Mitosis</keyword>
<evidence type="ECO:0000259" key="9">
    <source>
        <dbReference type="Pfam" id="PF21282"/>
    </source>
</evidence>
<comment type="similarity">
    <text evidence="1">Belongs to the APC1 family.</text>
</comment>
<dbReference type="InterPro" id="IPR011989">
    <property type="entry name" value="ARM-like"/>
</dbReference>
<feature type="domain" description="Anaphase-promoting complex subunit 1 C-terminal" evidence="8">
    <location>
        <begin position="1770"/>
        <end position="1939"/>
    </location>
</feature>
<feature type="compositionally biased region" description="Basic and acidic residues" evidence="6">
    <location>
        <begin position="385"/>
        <end position="400"/>
    </location>
</feature>
<evidence type="ECO:0000313" key="11">
    <source>
        <dbReference type="Proteomes" id="UP000199727"/>
    </source>
</evidence>
<comment type="caution">
    <text evidence="10">The sequence shown here is derived from an EMBL/GenBank/DDBJ whole genome shotgun (WGS) entry which is preliminary data.</text>
</comment>
<dbReference type="GO" id="GO:0031145">
    <property type="term" value="P:anaphase-promoting complex-dependent catabolic process"/>
    <property type="evidence" value="ECO:0007669"/>
    <property type="project" value="TreeGrafter"/>
</dbReference>
<dbReference type="OrthoDB" id="26401at2759"/>
<evidence type="ECO:0000259" key="8">
    <source>
        <dbReference type="Pfam" id="PF18122"/>
    </source>
</evidence>
<protein>
    <submittedName>
        <fullName evidence="10">Anaphase-promoting complex subunit 1</fullName>
    </submittedName>
</protein>
<evidence type="ECO:0000256" key="2">
    <source>
        <dbReference type="ARBA" id="ARBA00022618"/>
    </source>
</evidence>
<dbReference type="InterPro" id="IPR048971">
    <property type="entry name" value="Apc1_3rd"/>
</dbReference>
<dbReference type="InterPro" id="IPR049255">
    <property type="entry name" value="Apc1_N"/>
</dbReference>
<dbReference type="InterPro" id="IPR024990">
    <property type="entry name" value="Apc1"/>
</dbReference>
<dbReference type="GO" id="GO:0051301">
    <property type="term" value="P:cell division"/>
    <property type="evidence" value="ECO:0007669"/>
    <property type="project" value="UniProtKB-KW"/>
</dbReference>
<dbReference type="GO" id="GO:0070979">
    <property type="term" value="P:protein K11-linked ubiquitination"/>
    <property type="evidence" value="ECO:0007669"/>
    <property type="project" value="TreeGrafter"/>
</dbReference>
<organism evidence="10 11">
    <name type="scientific">Cryptococcus neoformans Tu259-1</name>
    <dbReference type="NCBI Taxonomy" id="1230072"/>
    <lineage>
        <taxon>Eukaryota</taxon>
        <taxon>Fungi</taxon>
        <taxon>Dikarya</taxon>
        <taxon>Basidiomycota</taxon>
        <taxon>Agaricomycotina</taxon>
        <taxon>Tremellomycetes</taxon>
        <taxon>Tremellales</taxon>
        <taxon>Cryptococcaceae</taxon>
        <taxon>Cryptococcus</taxon>
        <taxon>Cryptococcus neoformans species complex</taxon>
    </lineage>
</organism>
<proteinExistence type="inferred from homology"/>
<feature type="domain" description="Anaphase-promoting complex subunit 1 beta-sandwich" evidence="9">
    <location>
        <begin position="1641"/>
        <end position="1721"/>
    </location>
</feature>
<dbReference type="EMBL" id="AMKT01000049">
    <property type="protein sequence ID" value="OXG19891.1"/>
    <property type="molecule type" value="Genomic_DNA"/>
</dbReference>
<evidence type="ECO:0000256" key="4">
    <source>
        <dbReference type="ARBA" id="ARBA00022776"/>
    </source>
</evidence>
<dbReference type="Pfam" id="PF21282">
    <property type="entry name" value="APC1_3rd"/>
    <property type="match status" value="1"/>
</dbReference>
<keyword evidence="2" id="KW-0132">Cell division</keyword>
<accession>A0A854QCR6</accession>
<gene>
    <name evidence="10" type="ORF">C361_03951</name>
</gene>
<evidence type="ECO:0000256" key="1">
    <source>
        <dbReference type="ARBA" id="ARBA00010547"/>
    </source>
</evidence>
<reference evidence="10 11" key="1">
    <citation type="submission" date="2017-06" db="EMBL/GenBank/DDBJ databases">
        <title>Global population genomics of the pathogenic fungus Cryptococcus neoformans var. grubii.</title>
        <authorList>
            <person name="Cuomo C."/>
            <person name="Litvintseva A."/>
            <person name="Chen Y."/>
            <person name="Young S."/>
            <person name="Zeng Q."/>
            <person name="Chapman S."/>
            <person name="Gujja S."/>
            <person name="Saif S."/>
            <person name="Birren B."/>
        </authorList>
    </citation>
    <scope>NUCLEOTIDE SEQUENCE [LARGE SCALE GENOMIC DNA]</scope>
    <source>
        <strain evidence="10 11">Tu259-1</strain>
    </source>
</reference>
<feature type="domain" description="Anaphase-promoting complex subunit 1 N-terminal" evidence="7">
    <location>
        <begin position="66"/>
        <end position="733"/>
    </location>
</feature>
<dbReference type="InterPro" id="IPR041221">
    <property type="entry name" value="APC1_C"/>
</dbReference>
<dbReference type="GO" id="GO:0007091">
    <property type="term" value="P:metaphase/anaphase transition of mitotic cell cycle"/>
    <property type="evidence" value="ECO:0007669"/>
    <property type="project" value="TreeGrafter"/>
</dbReference>
<evidence type="ECO:0000256" key="6">
    <source>
        <dbReference type="SAM" id="MobiDB-lite"/>
    </source>
</evidence>
<dbReference type="PANTHER" id="PTHR12827:SF3">
    <property type="entry name" value="ANAPHASE-PROMOTING COMPLEX SUBUNIT 1"/>
    <property type="match status" value="1"/>
</dbReference>
<dbReference type="PANTHER" id="PTHR12827">
    <property type="entry name" value="MEIOTIC CHECKPOINT REGULATOR TSG24 FAMILY MEMBER"/>
    <property type="match status" value="1"/>
</dbReference>
<dbReference type="Pfam" id="PF12859">
    <property type="entry name" value="ANAPC1"/>
    <property type="match status" value="1"/>
</dbReference>
<name>A0A854QCR6_CRYNE</name>
<dbReference type="Gene3D" id="1.25.10.10">
    <property type="entry name" value="Leucine-rich Repeat Variant"/>
    <property type="match status" value="2"/>
</dbReference>
<evidence type="ECO:0000259" key="7">
    <source>
        <dbReference type="Pfam" id="PF12859"/>
    </source>
</evidence>
<dbReference type="Pfam" id="PF18122">
    <property type="entry name" value="APC1_C"/>
    <property type="match status" value="1"/>
</dbReference>
<sequence length="2006" mass="223261">MLEASLLGPASSPGQLLSSRSFAGPSCDLLRSSFPVTFPGHDTYDAYGQSQNEKPKGRVIAAIESESGRSDEWAEEELVWYDKTVVWSQGAELFRRFTFEHESEVVAFACFAWFKSGEGQDSSRNHNNVSARSSAVSETFGPFHRSQHMAWGGPRSSSQPRSQHPQLERTLVIFLQTRAHVYYQCGEDITVYLPFNVDGAWGLPDGGVLIQRELEKRELRKMNKDKRKAGSVLRGMADQSSMSVLDDLMDLEDEPGRSLPRLYVLENPFDELKVAVHGQVEGGYGSKPFLSSPAQPLGATSSVLYVSPLPYPFVITYNQESGEFVIYRHVRIHAAPEHLASTPNPRAMRPEELLRQPDNRQVPVQPHHGRPSLHRNTSSFGPTAGDRRLSSAADPLDRTQRRAPRLSRGPPPDIASTDELQAVLEPPSNIPATSVGHRRSRGVSLMPTTTPRPSFPESKGRTSTAASFILHDINRPQAKMALHVAAEKDLRETTMMMGLERDEVGVRSEVVFHALATWKQPFTVDLKQTNVFLSDNENPHHVVINIHVTSLSTLQNTSSQLCSFDATFRTGHSQRWVIKSLPPIPCRSAIPILCSRTPIFASSPRQNIYDTIILPLGDGTGPQLVTTGRRQYPFSLPTNLSKCYRSSLKPAKFVDPLGSRFTTVYANGESIRFSAAIYIRHELTQRCLEALSGILSENAFVEFKLELLSELQALPSCRRDDPDAVWKVFEETLTSMSGLQVERRTFPKMSNIVQDSTSSVDAITRRLAARLKYKQVHLSSPSEYRQIAFKTSIYQSSPGILLSLHLVAQDFRLSLSRRKDLSRVVKLIIKFALQIDNRDWVDYWERIMPVEVTNHVQVTGGTFDTHIIDQFDTPPDIMLSLSRHLACSTKGFPMPGRIFKPSGRNTKSVHTFKDNSDEFDLLEPCPRIALITSIYKELGPSIDTQSQNLPLSQRARNALKIIISRVPNAEWLRDLPHGVSLPILEILRACQYSPEDDWTREMYILIGRPDMAMKATRDRWYEDLVKDDWPSGLGPERLPTIGQIMSQPEAGKMDAKPKKKAPLILPHVRFGTDRRLQEVERIMQTTNLRTVSLSEPKGASADDVARYQQSFVNTLANRTLSITVGQGMFEYGTRVTTITDVWEIPFIELSVKITPGNNVLKAEIVSDSAEWPCFHNGVSAGLSISPDCKGIDSSWIVFNRPQALNSEHGGFLLGLGLTGHLRSLLTYHAFPLMEPRHDFTSVGLLLGLASSYAGSGDLLITKILSLHTHALLPLGSMELNASPIIQSTALVGLGLVYVGSRNLRMAEVALSEVGRLDMPNVPGFGEYQESYSFSASIAYGLIMLGRGGSTTSEIDRKMLAQLRRCIVGDMTSLDSSRGRPSFPGVDINITAPGATLSLGLAYLKTMRKDVADLLEIPQTAFSLDQVKPEWLLLRTFARALIMWDSIAPTIAWVEEQIPAFVLLGIKDSKQTRSPDLTTELAYLNIISGAGLAMGLKYAGTATELAHNTILSLYSTLAKAVSGQGMNYEGRIKRTSARQGLNVITIALAAVMSGTGELGVLRRLRVSHGQEGAGVNYGTHMAMHMALGLLFLGRGQYTLGNSNLAIAAMAIAFFPRFLPNPSDNKAYPQAFRHLWALAVEARCLTARDVETLETVYLPVKLRFREGSSVRQQSLISPTQLPSFDRLLTIEVDSPRYWPIRIDLSNPRDMENLIRTRTIYVKRKAGFIDYDSDPKGNRSIFVRVGSMTGIDLHYDLISSGAPPSVAQKEVSELVRIHSGDASLVGLANHFTDVSGDFGNGIGAYLRTVIIECLALDKPHLINVYLEMYLSLRREAARSRDPALSSSEIFDGMEDIVQFGLIKSFYDEHYEKNFAQVNATGEKRFALVRHSFINAARRSILESSSEETEESHRAIEYMLKGLSAWESDARKIAKWLARNGVPPLPLLEALKQRLYRKGLAGTEIELKMRRSAEKYWDSVVKSYNQGPAPVYKGDVWKLCSIQQIIDLWQ</sequence>
<dbReference type="Proteomes" id="UP000199727">
    <property type="component" value="Unassembled WGS sequence"/>
</dbReference>
<feature type="region of interest" description="Disordered" evidence="6">
    <location>
        <begin position="361"/>
        <end position="460"/>
    </location>
</feature>
<keyword evidence="3" id="KW-0677">Repeat</keyword>
<evidence type="ECO:0000313" key="10">
    <source>
        <dbReference type="EMBL" id="OXG19891.1"/>
    </source>
</evidence>
<keyword evidence="5" id="KW-0131">Cell cycle</keyword>
<dbReference type="GO" id="GO:0060090">
    <property type="term" value="F:molecular adaptor activity"/>
    <property type="evidence" value="ECO:0007669"/>
    <property type="project" value="TreeGrafter"/>
</dbReference>
<dbReference type="GO" id="GO:0005680">
    <property type="term" value="C:anaphase-promoting complex"/>
    <property type="evidence" value="ECO:0007669"/>
    <property type="project" value="InterPro"/>
</dbReference>
<evidence type="ECO:0000256" key="3">
    <source>
        <dbReference type="ARBA" id="ARBA00022737"/>
    </source>
</evidence>